<name>A0A6L4WPW5_9BACT</name>
<dbReference type="PROSITE" id="PS50949">
    <property type="entry name" value="HTH_GNTR"/>
    <property type="match status" value="1"/>
</dbReference>
<dbReference type="SUPFAM" id="SSF46785">
    <property type="entry name" value="Winged helix' DNA-binding domain"/>
    <property type="match status" value="1"/>
</dbReference>
<evidence type="ECO:0000256" key="3">
    <source>
        <dbReference type="ARBA" id="ARBA00023163"/>
    </source>
</evidence>
<feature type="domain" description="HTH gntR-type" evidence="4">
    <location>
        <begin position="7"/>
        <end position="74"/>
    </location>
</feature>
<dbReference type="GO" id="GO:0045892">
    <property type="term" value="P:negative regulation of DNA-templated transcription"/>
    <property type="evidence" value="ECO:0007669"/>
    <property type="project" value="TreeGrafter"/>
</dbReference>
<dbReference type="InterPro" id="IPR036388">
    <property type="entry name" value="WH-like_DNA-bd_sf"/>
</dbReference>
<dbReference type="Gene3D" id="3.40.1410.10">
    <property type="entry name" value="Chorismate lyase-like"/>
    <property type="match status" value="1"/>
</dbReference>
<dbReference type="Proteomes" id="UP000472839">
    <property type="component" value="Unassembled WGS sequence"/>
</dbReference>
<dbReference type="InterPro" id="IPR028978">
    <property type="entry name" value="Chorismate_lyase_/UTRA_dom_sf"/>
</dbReference>
<dbReference type="SMART" id="SM00345">
    <property type="entry name" value="HTH_GNTR"/>
    <property type="match status" value="1"/>
</dbReference>
<evidence type="ECO:0000259" key="4">
    <source>
        <dbReference type="PROSITE" id="PS50949"/>
    </source>
</evidence>
<dbReference type="AlphaFoldDB" id="A0A6L4WPW5"/>
<keyword evidence="3" id="KW-0804">Transcription</keyword>
<keyword evidence="1" id="KW-0805">Transcription regulation</keyword>
<dbReference type="InterPro" id="IPR000524">
    <property type="entry name" value="Tscrpt_reg_HTH_GntR"/>
</dbReference>
<dbReference type="Proteomes" id="UP000461010">
    <property type="component" value="Unassembled WGS sequence"/>
</dbReference>
<accession>A0A6L4WPW5</accession>
<evidence type="ECO:0000313" key="6">
    <source>
        <dbReference type="EMBL" id="KAB7889152.1"/>
    </source>
</evidence>
<dbReference type="PANTHER" id="PTHR44846">
    <property type="entry name" value="MANNOSYL-D-GLYCERATE TRANSPORT/METABOLISM SYSTEM REPRESSOR MNGR-RELATED"/>
    <property type="match status" value="1"/>
</dbReference>
<dbReference type="SUPFAM" id="SSF64288">
    <property type="entry name" value="Chorismate lyase-like"/>
    <property type="match status" value="1"/>
</dbReference>
<dbReference type="EMBL" id="WFKJ01000039">
    <property type="protein sequence ID" value="KAB7889152.1"/>
    <property type="molecule type" value="Genomic_DNA"/>
</dbReference>
<dbReference type="CDD" id="cd07377">
    <property type="entry name" value="WHTH_GntR"/>
    <property type="match status" value="1"/>
</dbReference>
<evidence type="ECO:0000256" key="1">
    <source>
        <dbReference type="ARBA" id="ARBA00023015"/>
    </source>
</evidence>
<dbReference type="PRINTS" id="PR00035">
    <property type="entry name" value="HTHGNTR"/>
</dbReference>
<evidence type="ECO:0000313" key="7">
    <source>
        <dbReference type="Proteomes" id="UP000461010"/>
    </source>
</evidence>
<dbReference type="GO" id="GO:0003700">
    <property type="term" value="F:DNA-binding transcription factor activity"/>
    <property type="evidence" value="ECO:0007669"/>
    <property type="project" value="InterPro"/>
</dbReference>
<dbReference type="EMBL" id="WFKK01000054">
    <property type="protein sequence ID" value="KAB7885627.1"/>
    <property type="molecule type" value="Genomic_DNA"/>
</dbReference>
<dbReference type="Pfam" id="PF07702">
    <property type="entry name" value="UTRA"/>
    <property type="match status" value="1"/>
</dbReference>
<dbReference type="Gene3D" id="1.10.10.10">
    <property type="entry name" value="Winged helix-like DNA-binding domain superfamily/Winged helix DNA-binding domain"/>
    <property type="match status" value="1"/>
</dbReference>
<reference evidence="7 8" key="1">
    <citation type="submission" date="2019-10" db="EMBL/GenBank/DDBJ databases">
        <title>Poseidonibacter ostreae sp. nov., isolated from the gut of the Ostrea denselamellosa.</title>
        <authorList>
            <person name="Choi A."/>
        </authorList>
    </citation>
    <scope>NUCLEOTIDE SEQUENCE [LARGE SCALE GENOMIC DNA]</scope>
    <source>
        <strain evidence="5 8">SJOD-M-33</strain>
        <strain evidence="6 7">SJOD-M-5</strain>
    </source>
</reference>
<gene>
    <name evidence="6" type="ORF">GBG18_11555</name>
    <name evidence="5" type="ORF">GBG19_13755</name>
</gene>
<dbReference type="PANTHER" id="PTHR44846:SF1">
    <property type="entry name" value="MANNOSYL-D-GLYCERATE TRANSPORT_METABOLISM SYSTEM REPRESSOR MNGR-RELATED"/>
    <property type="match status" value="1"/>
</dbReference>
<evidence type="ECO:0000313" key="8">
    <source>
        <dbReference type="Proteomes" id="UP000472839"/>
    </source>
</evidence>
<dbReference type="InterPro" id="IPR011663">
    <property type="entry name" value="UTRA"/>
</dbReference>
<evidence type="ECO:0000313" key="5">
    <source>
        <dbReference type="EMBL" id="KAB7885627.1"/>
    </source>
</evidence>
<evidence type="ECO:0000256" key="2">
    <source>
        <dbReference type="ARBA" id="ARBA00023125"/>
    </source>
</evidence>
<dbReference type="InterPro" id="IPR036390">
    <property type="entry name" value="WH_DNA-bd_sf"/>
</dbReference>
<sequence length="243" mass="28288">MFAKNGIPLYLQLKEKILEDIKLNYKVNDIIPAEGKLEKKYEVSRITVRKAIEELEKDNVVIKKQGKGTYVKEQKVLYDANSIGSLTQRLSKQKHLLTTKSISFEIIEKEEEHFLKDILHCDKLLCIRRTRLLDEVPFALMINYFDVNTVPDIDKKLNLESLYAFLKEEYNIEFYNAEEIVEAKAANESEAQKLNIKEGSPLLSLKRLSFDKNNKPIEYSNLVIKADMYKHKIILSNDKMSNI</sequence>
<dbReference type="GO" id="GO:0003677">
    <property type="term" value="F:DNA binding"/>
    <property type="evidence" value="ECO:0007669"/>
    <property type="project" value="UniProtKB-KW"/>
</dbReference>
<dbReference type="Pfam" id="PF00392">
    <property type="entry name" value="GntR"/>
    <property type="match status" value="1"/>
</dbReference>
<dbReference type="InterPro" id="IPR050679">
    <property type="entry name" value="Bact_HTH_transcr_reg"/>
</dbReference>
<comment type="caution">
    <text evidence="5">The sequence shown here is derived from an EMBL/GenBank/DDBJ whole genome shotgun (WGS) entry which is preliminary data.</text>
</comment>
<dbReference type="SMART" id="SM00866">
    <property type="entry name" value="UTRA"/>
    <property type="match status" value="1"/>
</dbReference>
<keyword evidence="2" id="KW-0238">DNA-binding</keyword>
<protein>
    <submittedName>
        <fullName evidence="5">UTRA domain-containing protein</fullName>
    </submittedName>
</protein>
<keyword evidence="7" id="KW-1185">Reference proteome</keyword>
<proteinExistence type="predicted"/>
<dbReference type="RefSeq" id="WP_152191245.1">
    <property type="nucleotide sequence ID" value="NZ_WFKI01000001.1"/>
</dbReference>
<organism evidence="5 8">
    <name type="scientific">Poseidonibacter ostreae</name>
    <dbReference type="NCBI Taxonomy" id="2654171"/>
    <lineage>
        <taxon>Bacteria</taxon>
        <taxon>Pseudomonadati</taxon>
        <taxon>Campylobacterota</taxon>
        <taxon>Epsilonproteobacteria</taxon>
        <taxon>Campylobacterales</taxon>
        <taxon>Arcobacteraceae</taxon>
        <taxon>Poseidonibacter</taxon>
    </lineage>
</organism>